<dbReference type="InterPro" id="IPR001867">
    <property type="entry name" value="OmpR/PhoB-type_DNA-bd"/>
</dbReference>
<keyword evidence="3" id="KW-0805">Transcription regulation</keyword>
<evidence type="ECO:0000256" key="6">
    <source>
        <dbReference type="PROSITE-ProRule" id="PRU00169"/>
    </source>
</evidence>
<evidence type="ECO:0000313" key="11">
    <source>
        <dbReference type="Proteomes" id="UP001139006"/>
    </source>
</evidence>
<feature type="domain" description="Response regulatory" evidence="8">
    <location>
        <begin position="3"/>
        <end position="116"/>
    </location>
</feature>
<evidence type="ECO:0000256" key="7">
    <source>
        <dbReference type="PROSITE-ProRule" id="PRU01091"/>
    </source>
</evidence>
<dbReference type="EMBL" id="JAIULA010000001">
    <property type="protein sequence ID" value="MCP0885734.1"/>
    <property type="molecule type" value="Genomic_DNA"/>
</dbReference>
<evidence type="ECO:0000256" key="1">
    <source>
        <dbReference type="ARBA" id="ARBA00022553"/>
    </source>
</evidence>
<dbReference type="Gene3D" id="3.40.50.2300">
    <property type="match status" value="1"/>
</dbReference>
<evidence type="ECO:0000259" key="8">
    <source>
        <dbReference type="PROSITE" id="PS50110"/>
    </source>
</evidence>
<organism evidence="10 11">
    <name type="scientific">Ligilactobacillus ubinensis</name>
    <dbReference type="NCBI Taxonomy" id="2876789"/>
    <lineage>
        <taxon>Bacteria</taxon>
        <taxon>Bacillati</taxon>
        <taxon>Bacillota</taxon>
        <taxon>Bacilli</taxon>
        <taxon>Lactobacillales</taxon>
        <taxon>Lactobacillaceae</taxon>
        <taxon>Ligilactobacillus</taxon>
    </lineage>
</organism>
<keyword evidence="4 7" id="KW-0238">DNA-binding</keyword>
<dbReference type="Pfam" id="PF00486">
    <property type="entry name" value="Trans_reg_C"/>
    <property type="match status" value="1"/>
</dbReference>
<dbReference type="GO" id="GO:0000976">
    <property type="term" value="F:transcription cis-regulatory region binding"/>
    <property type="evidence" value="ECO:0007669"/>
    <property type="project" value="TreeGrafter"/>
</dbReference>
<reference evidence="10 11" key="1">
    <citation type="journal article" date="2023" name="Int. J. Syst. Evol. Microbiol.">
        <title>Ligilactobacillus ubinensis sp. nov., a novel species isolated from the wild ferment of a durian fruit (Durio zibethinus).</title>
        <authorList>
            <person name="Heng Y.C."/>
            <person name="Menon N."/>
            <person name="Chen B."/>
            <person name="Loo B.Z.L."/>
            <person name="Wong G.W.J."/>
            <person name="Lim A.C.H."/>
            <person name="Silvaraju S."/>
            <person name="Kittelmann S."/>
        </authorList>
    </citation>
    <scope>NUCLEOTIDE SEQUENCE [LARGE SCALE GENOMIC DNA]</scope>
    <source>
        <strain evidence="10 11">WILCCON 0076</strain>
    </source>
</reference>
<evidence type="ECO:0000256" key="5">
    <source>
        <dbReference type="ARBA" id="ARBA00023163"/>
    </source>
</evidence>
<dbReference type="Gene3D" id="6.10.250.690">
    <property type="match status" value="1"/>
</dbReference>
<dbReference type="SUPFAM" id="SSF52172">
    <property type="entry name" value="CheY-like"/>
    <property type="match status" value="1"/>
</dbReference>
<evidence type="ECO:0000256" key="3">
    <source>
        <dbReference type="ARBA" id="ARBA00023015"/>
    </source>
</evidence>
<keyword evidence="11" id="KW-1185">Reference proteome</keyword>
<feature type="domain" description="OmpR/PhoB-type" evidence="9">
    <location>
        <begin position="126"/>
        <end position="224"/>
    </location>
</feature>
<dbReference type="InterPro" id="IPR001789">
    <property type="entry name" value="Sig_transdc_resp-reg_receiver"/>
</dbReference>
<dbReference type="InterPro" id="IPR016032">
    <property type="entry name" value="Sig_transdc_resp-reg_C-effctor"/>
</dbReference>
<proteinExistence type="predicted"/>
<keyword evidence="5" id="KW-0804">Transcription</keyword>
<feature type="DNA-binding region" description="OmpR/PhoB-type" evidence="7">
    <location>
        <begin position="126"/>
        <end position="224"/>
    </location>
</feature>
<keyword evidence="1 6" id="KW-0597">Phosphoprotein</keyword>
<keyword evidence="2" id="KW-0902">Two-component regulatory system</keyword>
<dbReference type="InterPro" id="IPR039420">
    <property type="entry name" value="WalR-like"/>
</dbReference>
<evidence type="ECO:0000256" key="2">
    <source>
        <dbReference type="ARBA" id="ARBA00023012"/>
    </source>
</evidence>
<dbReference type="Gene3D" id="1.10.10.10">
    <property type="entry name" value="Winged helix-like DNA-binding domain superfamily/Winged helix DNA-binding domain"/>
    <property type="match status" value="1"/>
</dbReference>
<dbReference type="PANTHER" id="PTHR48111:SF43">
    <property type="entry name" value="STAGE 0 SPORULATION PROTEIN A HOMOLOG"/>
    <property type="match status" value="1"/>
</dbReference>
<dbReference type="InterPro" id="IPR011006">
    <property type="entry name" value="CheY-like_superfamily"/>
</dbReference>
<dbReference type="PANTHER" id="PTHR48111">
    <property type="entry name" value="REGULATOR OF RPOS"/>
    <property type="match status" value="1"/>
</dbReference>
<accession>A0A9X2JJY3</accession>
<dbReference type="SUPFAM" id="SSF46894">
    <property type="entry name" value="C-terminal effector domain of the bipartite response regulators"/>
    <property type="match status" value="1"/>
</dbReference>
<protein>
    <submittedName>
        <fullName evidence="10">Response regulator transcription factor</fullName>
    </submittedName>
</protein>
<dbReference type="Proteomes" id="UP001139006">
    <property type="component" value="Unassembled WGS sequence"/>
</dbReference>
<dbReference type="SMART" id="SM00448">
    <property type="entry name" value="REC"/>
    <property type="match status" value="1"/>
</dbReference>
<dbReference type="GO" id="GO:0005829">
    <property type="term" value="C:cytosol"/>
    <property type="evidence" value="ECO:0007669"/>
    <property type="project" value="TreeGrafter"/>
</dbReference>
<gene>
    <name evidence="10" type="ORF">LB941_00110</name>
</gene>
<dbReference type="GO" id="GO:0032993">
    <property type="term" value="C:protein-DNA complex"/>
    <property type="evidence" value="ECO:0007669"/>
    <property type="project" value="TreeGrafter"/>
</dbReference>
<dbReference type="GO" id="GO:0000156">
    <property type="term" value="F:phosphorelay response regulator activity"/>
    <property type="evidence" value="ECO:0007669"/>
    <property type="project" value="TreeGrafter"/>
</dbReference>
<comment type="caution">
    <text evidence="10">The sequence shown here is derived from an EMBL/GenBank/DDBJ whole genome shotgun (WGS) entry which is preliminary data.</text>
</comment>
<dbReference type="RefSeq" id="WP_253358365.1">
    <property type="nucleotide sequence ID" value="NZ_JAIULA010000001.1"/>
</dbReference>
<evidence type="ECO:0000256" key="4">
    <source>
        <dbReference type="ARBA" id="ARBA00023125"/>
    </source>
</evidence>
<dbReference type="SMART" id="SM00862">
    <property type="entry name" value="Trans_reg_C"/>
    <property type="match status" value="1"/>
</dbReference>
<evidence type="ECO:0000259" key="9">
    <source>
        <dbReference type="PROSITE" id="PS51755"/>
    </source>
</evidence>
<name>A0A9X2JJY3_9LACO</name>
<evidence type="ECO:0000313" key="10">
    <source>
        <dbReference type="EMBL" id="MCP0885734.1"/>
    </source>
</evidence>
<dbReference type="InterPro" id="IPR036388">
    <property type="entry name" value="WH-like_DNA-bd_sf"/>
</dbReference>
<feature type="modified residue" description="4-aspartylphosphate" evidence="6">
    <location>
        <position position="52"/>
    </location>
</feature>
<sequence length="230" mass="26492">MSKIFLIEDDQAIISAIRLGLAKWKYESQAVTDWEQVLLQFETYQPDLVIMDITLPVFDGFYWTTKIREASTVPIIFLSAADLDPNAIRAIAVGADDYVTKPFSINVLISKIQAVLRRVQPDLKNLDLLKFDDYQLNILTNEVYFKQQVVKLTPNEALILKLLILNIGKLVSKTQIIQSLWQGGSFIDEGILNVNLSRLRKKIKPLRLDQRIVTERKRGYRLLEKDEENN</sequence>
<dbReference type="Pfam" id="PF00072">
    <property type="entry name" value="Response_reg"/>
    <property type="match status" value="1"/>
</dbReference>
<dbReference type="GO" id="GO:0006355">
    <property type="term" value="P:regulation of DNA-templated transcription"/>
    <property type="evidence" value="ECO:0007669"/>
    <property type="project" value="InterPro"/>
</dbReference>
<dbReference type="PROSITE" id="PS50110">
    <property type="entry name" value="RESPONSE_REGULATORY"/>
    <property type="match status" value="1"/>
</dbReference>
<dbReference type="AlphaFoldDB" id="A0A9X2JJY3"/>
<dbReference type="PROSITE" id="PS51755">
    <property type="entry name" value="OMPR_PHOB"/>
    <property type="match status" value="1"/>
</dbReference>
<dbReference type="CDD" id="cd00383">
    <property type="entry name" value="trans_reg_C"/>
    <property type="match status" value="1"/>
</dbReference>